<dbReference type="EMBL" id="CP000301">
    <property type="protein sequence ID" value="ABD90320.1"/>
    <property type="molecule type" value="Genomic_DNA"/>
</dbReference>
<reference evidence="2" key="1">
    <citation type="submission" date="2006-03" db="EMBL/GenBank/DDBJ databases">
        <title>Complete sequence of Rhodopseudomonas palustris BisB18.</title>
        <authorList>
            <consortium name="US DOE Joint Genome Institute"/>
            <person name="Copeland A."/>
            <person name="Lucas S."/>
            <person name="Lapidus A."/>
            <person name="Barry K."/>
            <person name="Detter J.C."/>
            <person name="Glavina del Rio T."/>
            <person name="Hammon N."/>
            <person name="Israni S."/>
            <person name="Dalin E."/>
            <person name="Tice H."/>
            <person name="Pitluck S."/>
            <person name="Chain P."/>
            <person name="Malfatti S."/>
            <person name="Shin M."/>
            <person name="Vergez L."/>
            <person name="Schmutz J."/>
            <person name="Larimer F."/>
            <person name="Land M."/>
            <person name="Hauser L."/>
            <person name="Pelletier D.A."/>
            <person name="Kyrpides N."/>
            <person name="Anderson I."/>
            <person name="Oda Y."/>
            <person name="Harwood C.S."/>
            <person name="Richardson P."/>
        </authorList>
    </citation>
    <scope>NUCLEOTIDE SEQUENCE [LARGE SCALE GENOMIC DNA]</scope>
    <source>
        <strain evidence="2">BisB18</strain>
    </source>
</reference>
<dbReference type="KEGG" id="rpc:RPC_4798"/>
<organism evidence="2">
    <name type="scientific">Rhodopseudomonas palustris (strain BisB18)</name>
    <dbReference type="NCBI Taxonomy" id="316056"/>
    <lineage>
        <taxon>Bacteria</taxon>
        <taxon>Pseudomonadati</taxon>
        <taxon>Pseudomonadota</taxon>
        <taxon>Alphaproteobacteria</taxon>
        <taxon>Hyphomicrobiales</taxon>
        <taxon>Nitrobacteraceae</taxon>
        <taxon>Rhodopseudomonas</taxon>
    </lineage>
</organism>
<feature type="signal peptide" evidence="1">
    <location>
        <begin position="1"/>
        <end position="39"/>
    </location>
</feature>
<dbReference type="AlphaFoldDB" id="Q20X16"/>
<dbReference type="STRING" id="316056.RPC_4798"/>
<feature type="chain" id="PRO_5004199319" evidence="1">
    <location>
        <begin position="40"/>
        <end position="222"/>
    </location>
</feature>
<dbReference type="eggNOG" id="ENOG503349C">
    <property type="taxonomic scope" value="Bacteria"/>
</dbReference>
<name>Q20X16_RHOPB</name>
<evidence type="ECO:0000256" key="1">
    <source>
        <dbReference type="SAM" id="SignalP"/>
    </source>
</evidence>
<proteinExistence type="predicted"/>
<protein>
    <submittedName>
        <fullName evidence="2">Uncharacterized protein</fullName>
    </submittedName>
</protein>
<dbReference type="HOGENOM" id="CLU_1266085_0_0_5"/>
<sequence length="222" mass="22841">MRDQPLTTTSAASSRRGAMLRAAVALSICGSLLATPAAAQSITDRFKSLFGGSSEPAPSGAASAPAPASEAEVELTCPEVSIRPGASTYAVGLPGKPASGNDLRFQATIGRTARECNLGDGMVKAKIGIQGRVIAGPAGAPGNVDVPLRVAVVQEGVQPKTIFTKLYQTRVTMTADGNEPFTLVAEDIVYPAPSAAAGDAYVFYIGFDPQGLKPEPPARKRK</sequence>
<keyword evidence="1" id="KW-0732">Signal</keyword>
<accession>Q20X16</accession>
<gene>
    <name evidence="2" type="ordered locus">RPC_4798</name>
</gene>
<evidence type="ECO:0000313" key="2">
    <source>
        <dbReference type="EMBL" id="ABD90320.1"/>
    </source>
</evidence>